<accession>A0A3D8QY78</accession>
<keyword evidence="10" id="KW-1185">Reference proteome</keyword>
<evidence type="ECO:0000256" key="3">
    <source>
        <dbReference type="ARBA" id="ARBA00022692"/>
    </source>
</evidence>
<dbReference type="InterPro" id="IPR020846">
    <property type="entry name" value="MFS_dom"/>
</dbReference>
<feature type="transmembrane region" description="Helical" evidence="7">
    <location>
        <begin position="294"/>
        <end position="318"/>
    </location>
</feature>
<sequence length="517" mass="57522">MAEKPTGEHVEDNIESSKEFMEEIAKHETVNGDIGMNIFEDFHDLAATIDPKVEARLVRKIDMYIIPFICVTYLITYIDKATLSYAAIFGLNKDVGLHGTQYSWLGSIFYFGYMFFEYPTSYAMQRWSVAKWLSINVFIWGGVCMALGGCNNFEALAALRFVLGMLESCSTPAYLLLTSMWYKVEEQPIRIGYWSTFLGLANSFGGLLAYGIGNIKNGALDAWRYQFIIVGAVSAAWGLFMFFFLAESPVSATWLSKSEKKMAVERLRGNQTGVKNITFKTYQLVEALTDPKTWFLFLFGVSTQVVNGAVSNFGSLIIKGFGYSSLVTTLLQIPYGAIIIVAVLSAMYLQRWLPGQKRCVVAGLYVLPALAGVAGLTALPTTNRHARLACYYLTALYTASFAMCMSLVTANVGGSTKRTTVNALFFISYCAGNIIGPFAFKSNEAPTYRSGIIAILVGYCVEIVILVLFAAYLAWCNKKKEQHLVDTGKVNASYEEQVVTAFRDLTDIENPFFRYTY</sequence>
<evidence type="ECO:0000256" key="1">
    <source>
        <dbReference type="ARBA" id="ARBA00004141"/>
    </source>
</evidence>
<feature type="transmembrane region" description="Helical" evidence="7">
    <location>
        <begin position="61"/>
        <end position="78"/>
    </location>
</feature>
<evidence type="ECO:0000256" key="4">
    <source>
        <dbReference type="ARBA" id="ARBA00022989"/>
    </source>
</evidence>
<dbReference type="AlphaFoldDB" id="A0A3D8QY78"/>
<dbReference type="InterPro" id="IPR036259">
    <property type="entry name" value="MFS_trans_sf"/>
</dbReference>
<proteinExistence type="inferred from homology"/>
<comment type="subcellular location">
    <subcellularLocation>
        <location evidence="1">Membrane</location>
        <topology evidence="1">Multi-pass membrane protein</topology>
    </subcellularLocation>
</comment>
<feature type="transmembrane region" description="Helical" evidence="7">
    <location>
        <begin position="191"/>
        <end position="213"/>
    </location>
</feature>
<keyword evidence="5 7" id="KW-0472">Membrane</keyword>
<evidence type="ECO:0000256" key="2">
    <source>
        <dbReference type="ARBA" id="ARBA00022448"/>
    </source>
</evidence>
<comment type="caution">
    <text evidence="9">The sequence shown here is derived from an EMBL/GenBank/DDBJ whole genome shotgun (WGS) entry which is preliminary data.</text>
</comment>
<feature type="transmembrane region" description="Helical" evidence="7">
    <location>
        <begin position="421"/>
        <end position="440"/>
    </location>
</feature>
<evidence type="ECO:0000259" key="8">
    <source>
        <dbReference type="PROSITE" id="PS50850"/>
    </source>
</evidence>
<feature type="domain" description="Major facilitator superfamily (MFS) profile" evidence="8">
    <location>
        <begin position="65"/>
        <end position="478"/>
    </location>
</feature>
<keyword evidence="3 7" id="KW-0812">Transmembrane</keyword>
<dbReference type="EMBL" id="PDLN01000014">
    <property type="protein sequence ID" value="RDW66650.1"/>
    <property type="molecule type" value="Genomic_DNA"/>
</dbReference>
<feature type="transmembrane region" description="Helical" evidence="7">
    <location>
        <begin position="330"/>
        <end position="349"/>
    </location>
</feature>
<feature type="transmembrane region" description="Helical" evidence="7">
    <location>
        <begin position="128"/>
        <end position="149"/>
    </location>
</feature>
<feature type="transmembrane region" description="Helical" evidence="7">
    <location>
        <begin position="225"/>
        <end position="246"/>
    </location>
</feature>
<feature type="transmembrane region" description="Helical" evidence="7">
    <location>
        <begin position="155"/>
        <end position="179"/>
    </location>
</feature>
<dbReference type="OrthoDB" id="6730379at2759"/>
<feature type="transmembrane region" description="Helical" evidence="7">
    <location>
        <begin position="391"/>
        <end position="409"/>
    </location>
</feature>
<dbReference type="Pfam" id="PF07690">
    <property type="entry name" value="MFS_1"/>
    <property type="match status" value="1"/>
</dbReference>
<dbReference type="PROSITE" id="PS50850">
    <property type="entry name" value="MFS"/>
    <property type="match status" value="1"/>
</dbReference>
<evidence type="ECO:0000313" key="10">
    <source>
        <dbReference type="Proteomes" id="UP000256328"/>
    </source>
</evidence>
<protein>
    <submittedName>
        <fullName evidence="9">MFS allantoate transporter</fullName>
    </submittedName>
</protein>
<gene>
    <name evidence="9" type="ORF">BP5796_09399</name>
</gene>
<dbReference type="GO" id="GO:0016020">
    <property type="term" value="C:membrane"/>
    <property type="evidence" value="ECO:0007669"/>
    <property type="project" value="UniProtKB-SubCell"/>
</dbReference>
<keyword evidence="2" id="KW-0813">Transport</keyword>
<dbReference type="SUPFAM" id="SSF103473">
    <property type="entry name" value="MFS general substrate transporter"/>
    <property type="match status" value="1"/>
</dbReference>
<keyword evidence="4 7" id="KW-1133">Transmembrane helix</keyword>
<dbReference type="FunFam" id="1.20.1250.20:FF:000064">
    <property type="entry name" value="MFS allantoate transporter"/>
    <property type="match status" value="1"/>
</dbReference>
<feature type="transmembrane region" description="Helical" evidence="7">
    <location>
        <begin position="361"/>
        <end position="379"/>
    </location>
</feature>
<evidence type="ECO:0000256" key="5">
    <source>
        <dbReference type="ARBA" id="ARBA00023136"/>
    </source>
</evidence>
<feature type="transmembrane region" description="Helical" evidence="7">
    <location>
        <begin position="452"/>
        <end position="475"/>
    </location>
</feature>
<evidence type="ECO:0000256" key="6">
    <source>
        <dbReference type="ARBA" id="ARBA00037968"/>
    </source>
</evidence>
<dbReference type="PANTHER" id="PTHR43791">
    <property type="entry name" value="PERMEASE-RELATED"/>
    <property type="match status" value="1"/>
</dbReference>
<dbReference type="GO" id="GO:0022857">
    <property type="term" value="F:transmembrane transporter activity"/>
    <property type="evidence" value="ECO:0007669"/>
    <property type="project" value="InterPro"/>
</dbReference>
<dbReference type="Proteomes" id="UP000256328">
    <property type="component" value="Unassembled WGS sequence"/>
</dbReference>
<dbReference type="Gene3D" id="1.20.1250.20">
    <property type="entry name" value="MFS general substrate transporter like domains"/>
    <property type="match status" value="2"/>
</dbReference>
<feature type="transmembrane region" description="Helical" evidence="7">
    <location>
        <begin position="98"/>
        <end position="116"/>
    </location>
</feature>
<dbReference type="PANTHER" id="PTHR43791:SF97">
    <property type="entry name" value="ALLANTOATE TRANSPORTER, PUTATIVE (AFU_ORTHOLOGUE AFUA_1G14700)-RELATED"/>
    <property type="match status" value="1"/>
</dbReference>
<evidence type="ECO:0000313" key="9">
    <source>
        <dbReference type="EMBL" id="RDW66650.1"/>
    </source>
</evidence>
<evidence type="ECO:0000256" key="7">
    <source>
        <dbReference type="SAM" id="Phobius"/>
    </source>
</evidence>
<dbReference type="InterPro" id="IPR011701">
    <property type="entry name" value="MFS"/>
</dbReference>
<organism evidence="9 10">
    <name type="scientific">Coleophoma crateriformis</name>
    <dbReference type="NCBI Taxonomy" id="565419"/>
    <lineage>
        <taxon>Eukaryota</taxon>
        <taxon>Fungi</taxon>
        <taxon>Dikarya</taxon>
        <taxon>Ascomycota</taxon>
        <taxon>Pezizomycotina</taxon>
        <taxon>Leotiomycetes</taxon>
        <taxon>Helotiales</taxon>
        <taxon>Dermateaceae</taxon>
        <taxon>Coleophoma</taxon>
    </lineage>
</organism>
<reference evidence="9 10" key="1">
    <citation type="journal article" date="2018" name="IMA Fungus">
        <title>IMA Genome-F 9: Draft genome sequence of Annulohypoxylon stygium, Aspergillus mulundensis, Berkeleyomyces basicola (syn. Thielaviopsis basicola), Ceratocystis smalleyi, two Cercospora beticola strains, Coleophoma cylindrospora, Fusarium fracticaudum, Phialophora cf. hyalina, and Morchella septimelata.</title>
        <authorList>
            <person name="Wingfield B.D."/>
            <person name="Bills G.F."/>
            <person name="Dong Y."/>
            <person name="Huang W."/>
            <person name="Nel W.J."/>
            <person name="Swalarsk-Parry B.S."/>
            <person name="Vaghefi N."/>
            <person name="Wilken P.M."/>
            <person name="An Z."/>
            <person name="de Beer Z.W."/>
            <person name="De Vos L."/>
            <person name="Chen L."/>
            <person name="Duong T.A."/>
            <person name="Gao Y."/>
            <person name="Hammerbacher A."/>
            <person name="Kikkert J.R."/>
            <person name="Li Y."/>
            <person name="Li H."/>
            <person name="Li K."/>
            <person name="Li Q."/>
            <person name="Liu X."/>
            <person name="Ma X."/>
            <person name="Naidoo K."/>
            <person name="Pethybridge S.J."/>
            <person name="Sun J."/>
            <person name="Steenkamp E.T."/>
            <person name="van der Nest M.A."/>
            <person name="van Wyk S."/>
            <person name="Wingfield M.J."/>
            <person name="Xiong C."/>
            <person name="Yue Q."/>
            <person name="Zhang X."/>
        </authorList>
    </citation>
    <scope>NUCLEOTIDE SEQUENCE [LARGE SCALE GENOMIC DNA]</scope>
    <source>
        <strain evidence="9 10">BP5796</strain>
    </source>
</reference>
<comment type="similarity">
    <text evidence="6">Belongs to the major facilitator superfamily. Allantoate permease family.</text>
</comment>
<name>A0A3D8QY78_9HELO</name>